<organism evidence="1 2">
    <name type="scientific">Paramecium octaurelia</name>
    <dbReference type="NCBI Taxonomy" id="43137"/>
    <lineage>
        <taxon>Eukaryota</taxon>
        <taxon>Sar</taxon>
        <taxon>Alveolata</taxon>
        <taxon>Ciliophora</taxon>
        <taxon>Intramacronucleata</taxon>
        <taxon>Oligohymenophorea</taxon>
        <taxon>Peniculida</taxon>
        <taxon>Parameciidae</taxon>
        <taxon>Paramecium</taxon>
    </lineage>
</organism>
<proteinExistence type="predicted"/>
<dbReference type="EMBL" id="CAJJDP010000110">
    <property type="protein sequence ID" value="CAD8195751.1"/>
    <property type="molecule type" value="Genomic_DNA"/>
</dbReference>
<evidence type="ECO:0000313" key="1">
    <source>
        <dbReference type="EMBL" id="CAD8195751.1"/>
    </source>
</evidence>
<dbReference type="Proteomes" id="UP000683925">
    <property type="component" value="Unassembled WGS sequence"/>
</dbReference>
<reference evidence="1" key="1">
    <citation type="submission" date="2021-01" db="EMBL/GenBank/DDBJ databases">
        <authorList>
            <consortium name="Genoscope - CEA"/>
            <person name="William W."/>
        </authorList>
    </citation>
    <scope>NUCLEOTIDE SEQUENCE</scope>
</reference>
<sequence length="50" mass="5931">MSVWPKIIINSFLISKLVFYKIIIVQGDILQKFKQLNQSSDQKFWIKCIS</sequence>
<accession>A0A8S1X3Y5</accession>
<name>A0A8S1X3Y5_PAROT</name>
<evidence type="ECO:0000313" key="2">
    <source>
        <dbReference type="Proteomes" id="UP000683925"/>
    </source>
</evidence>
<comment type="caution">
    <text evidence="1">The sequence shown here is derived from an EMBL/GenBank/DDBJ whole genome shotgun (WGS) entry which is preliminary data.</text>
</comment>
<protein>
    <submittedName>
        <fullName evidence="1">Uncharacterized protein</fullName>
    </submittedName>
</protein>
<keyword evidence="2" id="KW-1185">Reference proteome</keyword>
<gene>
    <name evidence="1" type="ORF">POCTA_138.1.T1100018</name>
</gene>
<dbReference type="AlphaFoldDB" id="A0A8S1X3Y5"/>